<feature type="non-terminal residue" evidence="1">
    <location>
        <position position="1"/>
    </location>
</feature>
<proteinExistence type="predicted"/>
<comment type="caution">
    <text evidence="1">The sequence shown here is derived from an EMBL/GenBank/DDBJ whole genome shotgun (WGS) entry which is preliminary data.</text>
</comment>
<evidence type="ECO:0000313" key="2">
    <source>
        <dbReference type="Proteomes" id="UP000754563"/>
    </source>
</evidence>
<reference evidence="1" key="2">
    <citation type="journal article" date="2021" name="Microbiome">
        <title>Successional dynamics and alternative stable states in a saline activated sludge microbial community over 9 years.</title>
        <authorList>
            <person name="Wang Y."/>
            <person name="Ye J."/>
            <person name="Ju F."/>
            <person name="Liu L."/>
            <person name="Boyd J.A."/>
            <person name="Deng Y."/>
            <person name="Parks D.H."/>
            <person name="Jiang X."/>
            <person name="Yin X."/>
            <person name="Woodcroft B.J."/>
            <person name="Tyson G.W."/>
            <person name="Hugenholtz P."/>
            <person name="Polz M.F."/>
            <person name="Zhang T."/>
        </authorList>
    </citation>
    <scope>NUCLEOTIDE SEQUENCE</scope>
    <source>
        <strain evidence="1">HKST-UBA11</strain>
    </source>
</reference>
<accession>A0A955L8W4</accession>
<evidence type="ECO:0008006" key="3">
    <source>
        <dbReference type="Google" id="ProtNLM"/>
    </source>
</evidence>
<gene>
    <name evidence="1" type="ORF">KC717_03335</name>
</gene>
<name>A0A955L8W4_9BACT</name>
<dbReference type="AlphaFoldDB" id="A0A955L8W4"/>
<organism evidence="1 2">
    <name type="scientific">Candidatus Dojkabacteria bacterium</name>
    <dbReference type="NCBI Taxonomy" id="2099670"/>
    <lineage>
        <taxon>Bacteria</taxon>
        <taxon>Candidatus Dojkabacteria</taxon>
    </lineage>
</organism>
<evidence type="ECO:0000313" key="1">
    <source>
        <dbReference type="EMBL" id="MCA9385656.1"/>
    </source>
</evidence>
<sequence length="444" mass="50770">IAVISPYKHPYETFKQRCENSHIDKDTRLRSDAGATPDNIWGVPSYAVRESWSNLKRLKLGGFFSPLFKVFTESYISEPFTPKSGQVFESITHEAKRIGWNSMLFEGMAQTIHPLENGGYEIQVLQNKRKFKIQCEYLHLGIGYSKLNKTDEQLSFEKHHPNLDIYKNVYEDHSHILNHLKHNGGTIIIRGRGIAASMLLQKLYELCMQRDDIRILHLLRHHTHPSMINNKERSLEHEWEYQHYNFPKSCFGGEYKINLEGMPGHESYIPILGGTTSADRTSWKHIVEEGLDKGFYSYVVGSVQSFSYKNQRVSIEITQDNDISCMVSADFMIDATGLSRNLRTNELFEELINTNHVSLTRFDTLQTNSSFCVLNPNGKDINLFASGVVALGNTFAPVDSFSGMTYAGLKITEFLCTKLERPHNLSGLGSLLEWSNWILHKPPQ</sequence>
<protein>
    <recommendedName>
        <fullName evidence="3">FAD/NAD(P)-binding domain-containing protein</fullName>
    </recommendedName>
</protein>
<dbReference type="Proteomes" id="UP000754563">
    <property type="component" value="Unassembled WGS sequence"/>
</dbReference>
<dbReference type="EMBL" id="JAGQLH010000034">
    <property type="protein sequence ID" value="MCA9385656.1"/>
    <property type="molecule type" value="Genomic_DNA"/>
</dbReference>
<reference evidence="1" key="1">
    <citation type="submission" date="2020-04" db="EMBL/GenBank/DDBJ databases">
        <authorList>
            <person name="Zhang T."/>
        </authorList>
    </citation>
    <scope>NUCLEOTIDE SEQUENCE</scope>
    <source>
        <strain evidence="1">HKST-UBA11</strain>
    </source>
</reference>